<sequence length="68" mass="7961">MLGKFIGNFVELFFEWIIEHICLFNPAAHNGVVGFLHLMIGKHRHHFRGNLTRKRKHQHTGCRAIQTV</sequence>
<protein>
    <submittedName>
        <fullName evidence="1">Uncharacterized protein</fullName>
    </submittedName>
</protein>
<evidence type="ECO:0000313" key="2">
    <source>
        <dbReference type="Proteomes" id="UP000041770"/>
    </source>
</evidence>
<dbReference type="AlphaFoldDB" id="A0A656AJY0"/>
<gene>
    <name evidence="1" type="ORF">ERS013200_03324</name>
</gene>
<organism evidence="1 2">
    <name type="scientific">Vibrio cholerae</name>
    <dbReference type="NCBI Taxonomy" id="666"/>
    <lineage>
        <taxon>Bacteria</taxon>
        <taxon>Pseudomonadati</taxon>
        <taxon>Pseudomonadota</taxon>
        <taxon>Gammaproteobacteria</taxon>
        <taxon>Vibrionales</taxon>
        <taxon>Vibrionaceae</taxon>
        <taxon>Vibrio</taxon>
    </lineage>
</organism>
<accession>A0A656AJY0</accession>
<evidence type="ECO:0000313" key="1">
    <source>
        <dbReference type="EMBL" id="CSD14787.1"/>
    </source>
</evidence>
<name>A0A656AJY0_VIBCL</name>
<reference evidence="1 2" key="1">
    <citation type="submission" date="2015-07" db="EMBL/GenBank/DDBJ databases">
        <authorList>
            <consortium name="Pathogen Informatics"/>
        </authorList>
    </citation>
    <scope>NUCLEOTIDE SEQUENCE [LARGE SCALE GENOMIC DNA]</scope>
    <source>
        <strain evidence="1 2">A316</strain>
    </source>
</reference>
<dbReference type="EMBL" id="CWQY01000031">
    <property type="protein sequence ID" value="CSD14787.1"/>
    <property type="molecule type" value="Genomic_DNA"/>
</dbReference>
<proteinExistence type="predicted"/>
<dbReference type="Proteomes" id="UP000041770">
    <property type="component" value="Unassembled WGS sequence"/>
</dbReference>